<comment type="caution">
    <text evidence="9">The sequence shown here is derived from an EMBL/GenBank/DDBJ whole genome shotgun (WGS) entry which is preliminary data.</text>
</comment>
<dbReference type="Gramene" id="PRQ32256">
    <property type="protein sequence ID" value="PRQ32256"/>
    <property type="gene ID" value="RchiOBHm_Chr5g0044351"/>
</dbReference>
<keyword evidence="6" id="KW-0413">Isomerase</keyword>
<evidence type="ECO:0000256" key="2">
    <source>
        <dbReference type="ARBA" id="ARBA00005464"/>
    </source>
</evidence>
<evidence type="ECO:0000313" key="10">
    <source>
        <dbReference type="Proteomes" id="UP000238479"/>
    </source>
</evidence>
<protein>
    <recommendedName>
        <fullName evidence="3">peptidylprolyl isomerase</fullName>
        <ecNumber evidence="3">5.2.1.8</ecNumber>
    </recommendedName>
</protein>
<comment type="function">
    <text evidence="7">Involved in protein export. Acts as a chaperone by maintaining the newly synthesized protein in an open conformation. Functions as a peptidyl-prolyl cis-trans isomerase.</text>
</comment>
<gene>
    <name evidence="9" type="ORF">RchiOBHm_Chr5g0044351</name>
</gene>
<dbReference type="Proteomes" id="UP000238479">
    <property type="component" value="Chromosome 5"/>
</dbReference>
<dbReference type="GO" id="GO:0043335">
    <property type="term" value="P:protein unfolding"/>
    <property type="evidence" value="ECO:0007669"/>
    <property type="project" value="TreeGrafter"/>
</dbReference>
<evidence type="ECO:0000313" key="9">
    <source>
        <dbReference type="EMBL" id="PRQ32256.1"/>
    </source>
</evidence>
<dbReference type="GO" id="GO:0015031">
    <property type="term" value="P:protein transport"/>
    <property type="evidence" value="ECO:0007669"/>
    <property type="project" value="InterPro"/>
</dbReference>
<dbReference type="PANTHER" id="PTHR30560">
    <property type="entry name" value="TRIGGER FACTOR CHAPERONE AND PEPTIDYL-PROLYL CIS/TRANS ISOMERASE"/>
    <property type="match status" value="1"/>
</dbReference>
<dbReference type="InterPro" id="IPR005215">
    <property type="entry name" value="Trig_fac"/>
</dbReference>
<comment type="similarity">
    <text evidence="2">Belongs to the FKBP-type PPIase family. Tig subfamily.</text>
</comment>
<dbReference type="GO" id="GO:0051083">
    <property type="term" value="P:'de novo' cotranslational protein folding"/>
    <property type="evidence" value="ECO:0007669"/>
    <property type="project" value="TreeGrafter"/>
</dbReference>
<evidence type="ECO:0000259" key="8">
    <source>
        <dbReference type="Pfam" id="PF05697"/>
    </source>
</evidence>
<dbReference type="InterPro" id="IPR036611">
    <property type="entry name" value="Trigger_fac_ribosome-bd_sf"/>
</dbReference>
<keyword evidence="4" id="KW-0697">Rotamase</keyword>
<dbReference type="GO" id="GO:0044183">
    <property type="term" value="F:protein folding chaperone"/>
    <property type="evidence" value="ECO:0007669"/>
    <property type="project" value="TreeGrafter"/>
</dbReference>
<evidence type="ECO:0000256" key="3">
    <source>
        <dbReference type="ARBA" id="ARBA00013194"/>
    </source>
</evidence>
<dbReference type="EC" id="5.2.1.8" evidence="3"/>
<dbReference type="OMA" id="FEPGDQF"/>
<proteinExistence type="inferred from homology"/>
<dbReference type="STRING" id="74649.A0A2P6QDK5"/>
<keyword evidence="5" id="KW-0143">Chaperone</keyword>
<keyword evidence="10" id="KW-1185">Reference proteome</keyword>
<dbReference type="Gene3D" id="3.30.70.1050">
    <property type="entry name" value="Trigger factor ribosome-binding domain"/>
    <property type="match status" value="1"/>
</dbReference>
<sequence>MATLTTTVSSQFPSLQLPKFSVRSYCTYVLACQNATRLGFSTTPHHLFTGRSLKYLPAICAVLSGTEDIGVSSTQSEDLSITSTTSGTNAGEFKISVEVSGAKTQAIFDDVFDKMVAAAQPIPGFRRVKGGKTPNIPRDVLVEVLGPSKVYKQVIKKVINSTVAEYVEKECLKVSKDLRVEQSFEDLEASFEPGEEFSFDAVVQLLK</sequence>
<accession>A0A2P6QDK5</accession>
<evidence type="ECO:0000256" key="6">
    <source>
        <dbReference type="ARBA" id="ARBA00023235"/>
    </source>
</evidence>
<evidence type="ECO:0000256" key="4">
    <source>
        <dbReference type="ARBA" id="ARBA00023110"/>
    </source>
</evidence>
<dbReference type="PANTHER" id="PTHR30560:SF5">
    <property type="entry name" value="OS09G0515400 PROTEIN"/>
    <property type="match status" value="1"/>
</dbReference>
<reference evidence="9 10" key="1">
    <citation type="journal article" date="2018" name="Nat. Genet.">
        <title>The Rosa genome provides new insights in the design of modern roses.</title>
        <authorList>
            <person name="Bendahmane M."/>
        </authorList>
    </citation>
    <scope>NUCLEOTIDE SEQUENCE [LARGE SCALE GENOMIC DNA]</scope>
    <source>
        <strain evidence="10">cv. Old Blush</strain>
    </source>
</reference>
<feature type="domain" description="Trigger factor ribosome-binding bacterial" evidence="8">
    <location>
        <begin position="90"/>
        <end position="205"/>
    </location>
</feature>
<dbReference type="Pfam" id="PF05697">
    <property type="entry name" value="Trigger_N"/>
    <property type="match status" value="1"/>
</dbReference>
<dbReference type="FunFam" id="3.30.70.1050:FF:000004">
    <property type="entry name" value="Trigger factor"/>
    <property type="match status" value="1"/>
</dbReference>
<organism evidence="9 10">
    <name type="scientific">Rosa chinensis</name>
    <name type="common">China rose</name>
    <dbReference type="NCBI Taxonomy" id="74649"/>
    <lineage>
        <taxon>Eukaryota</taxon>
        <taxon>Viridiplantae</taxon>
        <taxon>Streptophyta</taxon>
        <taxon>Embryophyta</taxon>
        <taxon>Tracheophyta</taxon>
        <taxon>Spermatophyta</taxon>
        <taxon>Magnoliopsida</taxon>
        <taxon>eudicotyledons</taxon>
        <taxon>Gunneridae</taxon>
        <taxon>Pentapetalae</taxon>
        <taxon>rosids</taxon>
        <taxon>fabids</taxon>
        <taxon>Rosales</taxon>
        <taxon>Rosaceae</taxon>
        <taxon>Rosoideae</taxon>
        <taxon>Rosoideae incertae sedis</taxon>
        <taxon>Rosa</taxon>
    </lineage>
</organism>
<dbReference type="GO" id="GO:0003755">
    <property type="term" value="F:peptidyl-prolyl cis-trans isomerase activity"/>
    <property type="evidence" value="ECO:0007669"/>
    <property type="project" value="UniProtKB-KW"/>
</dbReference>
<evidence type="ECO:0000256" key="1">
    <source>
        <dbReference type="ARBA" id="ARBA00000971"/>
    </source>
</evidence>
<dbReference type="SUPFAM" id="SSF102735">
    <property type="entry name" value="Trigger factor ribosome-binding domain"/>
    <property type="match status" value="1"/>
</dbReference>
<dbReference type="EMBL" id="PDCK01000043">
    <property type="protein sequence ID" value="PRQ32256.1"/>
    <property type="molecule type" value="Genomic_DNA"/>
</dbReference>
<evidence type="ECO:0000256" key="7">
    <source>
        <dbReference type="ARBA" id="ARBA00024849"/>
    </source>
</evidence>
<dbReference type="GO" id="GO:0043022">
    <property type="term" value="F:ribosome binding"/>
    <property type="evidence" value="ECO:0007669"/>
    <property type="project" value="TreeGrafter"/>
</dbReference>
<dbReference type="InterPro" id="IPR008881">
    <property type="entry name" value="Trigger_fac_ribosome-bd_bac"/>
</dbReference>
<comment type="catalytic activity">
    <reaction evidence="1">
        <text>[protein]-peptidylproline (omega=180) = [protein]-peptidylproline (omega=0)</text>
        <dbReference type="Rhea" id="RHEA:16237"/>
        <dbReference type="Rhea" id="RHEA-COMP:10747"/>
        <dbReference type="Rhea" id="RHEA-COMP:10748"/>
        <dbReference type="ChEBI" id="CHEBI:83833"/>
        <dbReference type="ChEBI" id="CHEBI:83834"/>
        <dbReference type="EC" id="5.2.1.8"/>
    </reaction>
</comment>
<name>A0A2P6QDK5_ROSCH</name>
<evidence type="ECO:0000256" key="5">
    <source>
        <dbReference type="ARBA" id="ARBA00023186"/>
    </source>
</evidence>
<dbReference type="AlphaFoldDB" id="A0A2P6QDK5"/>